<protein>
    <submittedName>
        <fullName evidence="2">Uncharacterized protein</fullName>
    </submittedName>
</protein>
<feature type="signal peptide" evidence="1">
    <location>
        <begin position="1"/>
        <end position="20"/>
    </location>
</feature>
<reference evidence="2 3" key="1">
    <citation type="journal article" date="2021" name="Elife">
        <title>Chloroplast acquisition without the gene transfer in kleptoplastic sea slugs, Plakobranchus ocellatus.</title>
        <authorList>
            <person name="Maeda T."/>
            <person name="Takahashi S."/>
            <person name="Yoshida T."/>
            <person name="Shimamura S."/>
            <person name="Takaki Y."/>
            <person name="Nagai Y."/>
            <person name="Toyoda A."/>
            <person name="Suzuki Y."/>
            <person name="Arimoto A."/>
            <person name="Ishii H."/>
            <person name="Satoh N."/>
            <person name="Nishiyama T."/>
            <person name="Hasebe M."/>
            <person name="Maruyama T."/>
            <person name="Minagawa J."/>
            <person name="Obokata J."/>
            <person name="Shigenobu S."/>
        </authorList>
    </citation>
    <scope>NUCLEOTIDE SEQUENCE [LARGE SCALE GENOMIC DNA]</scope>
</reference>
<dbReference type="Proteomes" id="UP000735302">
    <property type="component" value="Unassembled WGS sequence"/>
</dbReference>
<feature type="chain" id="PRO_5043977360" evidence="1">
    <location>
        <begin position="21"/>
        <end position="109"/>
    </location>
</feature>
<organism evidence="2 3">
    <name type="scientific">Plakobranchus ocellatus</name>
    <dbReference type="NCBI Taxonomy" id="259542"/>
    <lineage>
        <taxon>Eukaryota</taxon>
        <taxon>Metazoa</taxon>
        <taxon>Spiralia</taxon>
        <taxon>Lophotrochozoa</taxon>
        <taxon>Mollusca</taxon>
        <taxon>Gastropoda</taxon>
        <taxon>Heterobranchia</taxon>
        <taxon>Euthyneura</taxon>
        <taxon>Panpulmonata</taxon>
        <taxon>Sacoglossa</taxon>
        <taxon>Placobranchoidea</taxon>
        <taxon>Plakobranchidae</taxon>
        <taxon>Plakobranchus</taxon>
    </lineage>
</organism>
<evidence type="ECO:0000313" key="3">
    <source>
        <dbReference type="Proteomes" id="UP000735302"/>
    </source>
</evidence>
<sequence>MHKICLISLLLAAVVAMTSGQKIRLFRPGSRARTVPFAHAQLNSFQYPMAAMDGFDYNYINPLPMFNYPMRSRMPLRGGFGRRIPDGEYRTAHGIATVDGSDVSMDSHW</sequence>
<accession>A0AAV4D0R8</accession>
<dbReference type="EMBL" id="BLXT01007302">
    <property type="protein sequence ID" value="GFO37720.1"/>
    <property type="molecule type" value="Genomic_DNA"/>
</dbReference>
<name>A0AAV4D0R8_9GAST</name>
<keyword evidence="1" id="KW-0732">Signal</keyword>
<gene>
    <name evidence="2" type="ORF">PoB_006422500</name>
</gene>
<evidence type="ECO:0000256" key="1">
    <source>
        <dbReference type="SAM" id="SignalP"/>
    </source>
</evidence>
<proteinExistence type="predicted"/>
<evidence type="ECO:0000313" key="2">
    <source>
        <dbReference type="EMBL" id="GFO37720.1"/>
    </source>
</evidence>
<dbReference type="AlphaFoldDB" id="A0AAV4D0R8"/>
<keyword evidence="3" id="KW-1185">Reference proteome</keyword>
<comment type="caution">
    <text evidence="2">The sequence shown here is derived from an EMBL/GenBank/DDBJ whole genome shotgun (WGS) entry which is preliminary data.</text>
</comment>